<evidence type="ECO:0000313" key="3">
    <source>
        <dbReference type="Proteomes" id="UP000008021"/>
    </source>
</evidence>
<protein>
    <submittedName>
        <fullName evidence="2">Uncharacterized protein</fullName>
    </submittedName>
</protein>
<feature type="region of interest" description="Disordered" evidence="1">
    <location>
        <begin position="62"/>
        <end position="85"/>
    </location>
</feature>
<evidence type="ECO:0000256" key="1">
    <source>
        <dbReference type="SAM" id="MobiDB-lite"/>
    </source>
</evidence>
<name>A0A0E0EWL0_9ORYZ</name>
<proteinExistence type="predicted"/>
<accession>A0A0E0EWL0</accession>
<dbReference type="Proteomes" id="UP000008021">
    <property type="component" value="Chromosome 10"/>
</dbReference>
<dbReference type="EnsemblPlants" id="OMERI10G04150.1">
    <property type="protein sequence ID" value="OMERI10G04150.1"/>
    <property type="gene ID" value="OMERI10G04150"/>
</dbReference>
<dbReference type="AlphaFoldDB" id="A0A0E0EWL0"/>
<dbReference type="Gramene" id="OMERI10G04150.1">
    <property type="protein sequence ID" value="OMERI10G04150.1"/>
    <property type="gene ID" value="OMERI10G04150"/>
</dbReference>
<evidence type="ECO:0000313" key="2">
    <source>
        <dbReference type="EnsemblPlants" id="OMERI10G04150.1"/>
    </source>
</evidence>
<dbReference type="HOGENOM" id="CLU_2516455_0_0_1"/>
<feature type="compositionally biased region" description="Basic and acidic residues" evidence="1">
    <location>
        <begin position="62"/>
        <end position="75"/>
    </location>
</feature>
<organism evidence="2">
    <name type="scientific">Oryza meridionalis</name>
    <dbReference type="NCBI Taxonomy" id="40149"/>
    <lineage>
        <taxon>Eukaryota</taxon>
        <taxon>Viridiplantae</taxon>
        <taxon>Streptophyta</taxon>
        <taxon>Embryophyta</taxon>
        <taxon>Tracheophyta</taxon>
        <taxon>Spermatophyta</taxon>
        <taxon>Magnoliopsida</taxon>
        <taxon>Liliopsida</taxon>
        <taxon>Poales</taxon>
        <taxon>Poaceae</taxon>
        <taxon>BOP clade</taxon>
        <taxon>Oryzoideae</taxon>
        <taxon>Oryzeae</taxon>
        <taxon>Oryzinae</taxon>
        <taxon>Oryza</taxon>
    </lineage>
</organism>
<reference evidence="2" key="1">
    <citation type="submission" date="2015-04" db="UniProtKB">
        <authorList>
            <consortium name="EnsemblPlants"/>
        </authorList>
    </citation>
    <scope>IDENTIFICATION</scope>
</reference>
<sequence length="85" mass="9439">MSRVAASCGEVATAEGNSMPPCLCRERHHVPPPAPHTCVCDERARVPWLCHDAHHVQTLDHEEHLSGVEPSERNWELTTGHVVTE</sequence>
<keyword evidence="3" id="KW-1185">Reference proteome</keyword>
<reference evidence="2" key="2">
    <citation type="submission" date="2018-05" db="EMBL/GenBank/DDBJ databases">
        <title>OmerRS3 (Oryza meridionalis Reference Sequence Version 3).</title>
        <authorList>
            <person name="Zhang J."/>
            <person name="Kudrna D."/>
            <person name="Lee S."/>
            <person name="Talag J."/>
            <person name="Welchert J."/>
            <person name="Wing R.A."/>
        </authorList>
    </citation>
    <scope>NUCLEOTIDE SEQUENCE [LARGE SCALE GENOMIC DNA]</scope>
    <source>
        <strain evidence="2">cv. OR44</strain>
    </source>
</reference>